<evidence type="ECO:0000256" key="4">
    <source>
        <dbReference type="ARBA" id="ARBA00022723"/>
    </source>
</evidence>
<keyword evidence="2 8" id="KW-1277">Toxin-antitoxin system</keyword>
<dbReference type="Pfam" id="PF01850">
    <property type="entry name" value="PIN"/>
    <property type="match status" value="1"/>
</dbReference>
<evidence type="ECO:0000256" key="1">
    <source>
        <dbReference type="ARBA" id="ARBA00001946"/>
    </source>
</evidence>
<dbReference type="GO" id="GO:0004540">
    <property type="term" value="F:RNA nuclease activity"/>
    <property type="evidence" value="ECO:0007669"/>
    <property type="project" value="InterPro"/>
</dbReference>
<comment type="function">
    <text evidence="8">Toxic component of a toxin-antitoxin (TA) system. An RNase.</text>
</comment>
<dbReference type="PANTHER" id="PTHR33653">
    <property type="entry name" value="RIBONUCLEASE VAPC2"/>
    <property type="match status" value="1"/>
</dbReference>
<comment type="caution">
    <text evidence="10">The sequence shown here is derived from an EMBL/GenBank/DDBJ whole genome shotgun (WGS) entry which is preliminary data.</text>
</comment>
<dbReference type="CDD" id="cd18748">
    <property type="entry name" value="PIN_VapC4-5_FitB-like"/>
    <property type="match status" value="1"/>
</dbReference>
<protein>
    <recommendedName>
        <fullName evidence="8">Ribonuclease VapC</fullName>
        <shortName evidence="8">RNase VapC</shortName>
        <ecNumber evidence="8">3.1.-.-</ecNumber>
    </recommendedName>
    <alternativeName>
        <fullName evidence="8">Toxin VapC</fullName>
    </alternativeName>
</protein>
<keyword evidence="3 8" id="KW-0540">Nuclease</keyword>
<dbReference type="InterPro" id="IPR022907">
    <property type="entry name" value="VapC_family"/>
</dbReference>
<dbReference type="GO" id="GO:0016787">
    <property type="term" value="F:hydrolase activity"/>
    <property type="evidence" value="ECO:0007669"/>
    <property type="project" value="UniProtKB-KW"/>
</dbReference>
<keyword evidence="4 8" id="KW-0479">Metal-binding</keyword>
<keyword evidence="6 8" id="KW-0460">Magnesium</keyword>
<evidence type="ECO:0000259" key="9">
    <source>
        <dbReference type="Pfam" id="PF01850"/>
    </source>
</evidence>
<organism evidence="10 11">
    <name type="scientific">Devosia insulae DS-56</name>
    <dbReference type="NCBI Taxonomy" id="1116389"/>
    <lineage>
        <taxon>Bacteria</taxon>
        <taxon>Pseudomonadati</taxon>
        <taxon>Pseudomonadota</taxon>
        <taxon>Alphaproteobacteria</taxon>
        <taxon>Hyphomicrobiales</taxon>
        <taxon>Devosiaceae</taxon>
        <taxon>Devosia</taxon>
    </lineage>
</organism>
<dbReference type="EC" id="3.1.-.-" evidence="8"/>
<dbReference type="GO" id="GO:0000287">
    <property type="term" value="F:magnesium ion binding"/>
    <property type="evidence" value="ECO:0007669"/>
    <property type="project" value="UniProtKB-UniRule"/>
</dbReference>
<dbReference type="GO" id="GO:0090729">
    <property type="term" value="F:toxin activity"/>
    <property type="evidence" value="ECO:0007669"/>
    <property type="project" value="UniProtKB-KW"/>
</dbReference>
<dbReference type="RefSeq" id="WP_069909835.1">
    <property type="nucleotide sequence ID" value="NZ_LAJE02000175.1"/>
</dbReference>
<feature type="binding site" evidence="8">
    <location>
        <position position="99"/>
    </location>
    <ligand>
        <name>Mg(2+)</name>
        <dbReference type="ChEBI" id="CHEBI:18420"/>
    </ligand>
</feature>
<dbReference type="HAMAP" id="MF_00265">
    <property type="entry name" value="VapC_Nob1"/>
    <property type="match status" value="1"/>
</dbReference>
<dbReference type="InterPro" id="IPR029060">
    <property type="entry name" value="PIN-like_dom_sf"/>
</dbReference>
<evidence type="ECO:0000313" key="11">
    <source>
        <dbReference type="Proteomes" id="UP000095463"/>
    </source>
</evidence>
<dbReference type="PANTHER" id="PTHR33653:SF1">
    <property type="entry name" value="RIBONUCLEASE VAPC2"/>
    <property type="match status" value="1"/>
</dbReference>
<reference evidence="10 11" key="1">
    <citation type="journal article" date="2015" name="Genome Announc.">
        <title>Genome Assemblies of Three Soil-Associated Devosia species: D. insulae, D. limi, and D. soli.</title>
        <authorList>
            <person name="Hassan Y.I."/>
            <person name="Lepp D."/>
            <person name="Zhou T."/>
        </authorList>
    </citation>
    <scope>NUCLEOTIDE SEQUENCE [LARGE SCALE GENOMIC DNA]</scope>
    <source>
        <strain evidence="10 11">DS-56</strain>
    </source>
</reference>
<comment type="cofactor">
    <cofactor evidence="1 8">
        <name>Mg(2+)</name>
        <dbReference type="ChEBI" id="CHEBI:18420"/>
    </cofactor>
</comment>
<dbReference type="OrthoDB" id="9796690at2"/>
<feature type="domain" description="PIN" evidence="9">
    <location>
        <begin position="6"/>
        <end position="126"/>
    </location>
</feature>
<dbReference type="SUPFAM" id="SSF88723">
    <property type="entry name" value="PIN domain-like"/>
    <property type="match status" value="1"/>
</dbReference>
<dbReference type="InterPro" id="IPR050556">
    <property type="entry name" value="Type_II_TA_system_RNase"/>
</dbReference>
<dbReference type="Gene3D" id="3.40.50.1010">
    <property type="entry name" value="5'-nuclease"/>
    <property type="match status" value="1"/>
</dbReference>
<evidence type="ECO:0000256" key="2">
    <source>
        <dbReference type="ARBA" id="ARBA00022649"/>
    </source>
</evidence>
<keyword evidence="5 8" id="KW-0378">Hydrolase</keyword>
<evidence type="ECO:0000256" key="5">
    <source>
        <dbReference type="ARBA" id="ARBA00022801"/>
    </source>
</evidence>
<comment type="similarity">
    <text evidence="7 8">Belongs to the PINc/VapC protein family.</text>
</comment>
<feature type="binding site" evidence="8">
    <location>
        <position position="8"/>
    </location>
    <ligand>
        <name>Mg(2+)</name>
        <dbReference type="ChEBI" id="CHEBI:18420"/>
    </ligand>
</feature>
<dbReference type="AlphaFoldDB" id="A0A1E5XR50"/>
<gene>
    <name evidence="8" type="primary">vapC</name>
    <name evidence="10" type="ORF">VW23_018585</name>
</gene>
<keyword evidence="11" id="KW-1185">Reference proteome</keyword>
<evidence type="ECO:0000256" key="8">
    <source>
        <dbReference type="HAMAP-Rule" id="MF_00265"/>
    </source>
</evidence>
<evidence type="ECO:0000313" key="10">
    <source>
        <dbReference type="EMBL" id="OEO30974.1"/>
    </source>
</evidence>
<evidence type="ECO:0000256" key="3">
    <source>
        <dbReference type="ARBA" id="ARBA00022722"/>
    </source>
</evidence>
<dbReference type="EMBL" id="LAJE02000175">
    <property type="protein sequence ID" value="OEO30974.1"/>
    <property type="molecule type" value="Genomic_DNA"/>
</dbReference>
<evidence type="ECO:0000256" key="7">
    <source>
        <dbReference type="ARBA" id="ARBA00038093"/>
    </source>
</evidence>
<proteinExistence type="inferred from homology"/>
<dbReference type="Proteomes" id="UP000095463">
    <property type="component" value="Unassembled WGS sequence"/>
</dbReference>
<dbReference type="InterPro" id="IPR002716">
    <property type="entry name" value="PIN_dom"/>
</dbReference>
<keyword evidence="8" id="KW-0800">Toxin</keyword>
<name>A0A1E5XR50_9HYPH</name>
<sequence>MTRIWMLDTNIVSHIIRAPSGAVGKRLLSVSAGECCLSIITLAELRFGAAKVNSERLRRQIDGFVALAPAVPFEPPADVTYAEIRTHLEARGTPIGPHDLFIAAHALTLDLVLVTANVGEFSRVPGLKVENWLD</sequence>
<evidence type="ECO:0000256" key="6">
    <source>
        <dbReference type="ARBA" id="ARBA00022842"/>
    </source>
</evidence>
<accession>A0A1E5XR50</accession>